<accession>A0ABP3D1K6</accession>
<evidence type="ECO:0000259" key="2">
    <source>
        <dbReference type="Pfam" id="PF02492"/>
    </source>
</evidence>
<dbReference type="EMBL" id="BAAADG010000004">
    <property type="protein sequence ID" value="GAA0221061.1"/>
    <property type="molecule type" value="Genomic_DNA"/>
</dbReference>
<keyword evidence="4" id="KW-1185">Reference proteome</keyword>
<dbReference type="InterPro" id="IPR027417">
    <property type="entry name" value="P-loop_NTPase"/>
</dbReference>
<dbReference type="InterPro" id="IPR003495">
    <property type="entry name" value="CobW/HypB/UreG_nucleotide-bd"/>
</dbReference>
<dbReference type="SUPFAM" id="SSF52540">
    <property type="entry name" value="P-loop containing nucleoside triphosphate hydrolases"/>
    <property type="match status" value="1"/>
</dbReference>
<dbReference type="InterPro" id="IPR051316">
    <property type="entry name" value="Zinc-reg_GTPase_activator"/>
</dbReference>
<feature type="region of interest" description="Disordered" evidence="1">
    <location>
        <begin position="217"/>
        <end position="238"/>
    </location>
</feature>
<dbReference type="Proteomes" id="UP001501476">
    <property type="component" value="Unassembled WGS sequence"/>
</dbReference>
<dbReference type="PANTHER" id="PTHR13748">
    <property type="entry name" value="COBW-RELATED"/>
    <property type="match status" value="1"/>
</dbReference>
<proteinExistence type="predicted"/>
<organism evidence="3 4">
    <name type="scientific">Methylophaga marina</name>
    <dbReference type="NCBI Taxonomy" id="45495"/>
    <lineage>
        <taxon>Bacteria</taxon>
        <taxon>Pseudomonadati</taxon>
        <taxon>Pseudomonadota</taxon>
        <taxon>Gammaproteobacteria</taxon>
        <taxon>Thiotrichales</taxon>
        <taxon>Piscirickettsiaceae</taxon>
        <taxon>Methylophaga</taxon>
    </lineage>
</organism>
<sequence length="334" mass="37620">MNADTMQPIPTNIITGFLGVGKTTAIMSLLKKKPETERWAVLVNEFGEVGLDKALLSSDSSESDGLIIKEVPGGCMCCTAGLPVTVALNQILREVQPDRLLIEPSGLGHPKEVLDILTSRQYRDWIDLAATITLVDARHFSDERYITHEIFLQQLEVADLIVVNKYDDQQQADLVSMQNFLHQFDSHCTPTHHTEWGELPLSFLDKPSSFKRAVWQKVPEPKQDQKSNQQAESGPDIYEHQDDGWQSLGFRFDNTYQFDESALLQFCRESEVERLKAVVSTEMGTLFINQVYTELHFSQNSVPVKESLIEFISATPFSSVAIQAALSDCVIKRQ</sequence>
<protein>
    <submittedName>
        <fullName evidence="3">GTP-binding protein</fullName>
    </submittedName>
</protein>
<gene>
    <name evidence="3" type="ORF">GCM10008964_10700</name>
</gene>
<feature type="domain" description="CobW/HypB/UreG nucleotide-binding" evidence="2">
    <location>
        <begin position="10"/>
        <end position="185"/>
    </location>
</feature>
<evidence type="ECO:0000313" key="4">
    <source>
        <dbReference type="Proteomes" id="UP001501476"/>
    </source>
</evidence>
<name>A0ABP3D1K6_9GAMM</name>
<evidence type="ECO:0000313" key="3">
    <source>
        <dbReference type="EMBL" id="GAA0221061.1"/>
    </source>
</evidence>
<dbReference type="Gene3D" id="3.40.50.300">
    <property type="entry name" value="P-loop containing nucleotide triphosphate hydrolases"/>
    <property type="match status" value="1"/>
</dbReference>
<reference evidence="4" key="1">
    <citation type="journal article" date="2019" name="Int. J. Syst. Evol. Microbiol.">
        <title>The Global Catalogue of Microorganisms (GCM) 10K type strain sequencing project: providing services to taxonomists for standard genome sequencing and annotation.</title>
        <authorList>
            <consortium name="The Broad Institute Genomics Platform"/>
            <consortium name="The Broad Institute Genome Sequencing Center for Infectious Disease"/>
            <person name="Wu L."/>
            <person name="Ma J."/>
        </authorList>
    </citation>
    <scope>NUCLEOTIDE SEQUENCE [LARGE SCALE GENOMIC DNA]</scope>
    <source>
        <strain evidence="4">JCM 6886</strain>
    </source>
</reference>
<comment type="caution">
    <text evidence="3">The sequence shown here is derived from an EMBL/GenBank/DDBJ whole genome shotgun (WGS) entry which is preliminary data.</text>
</comment>
<dbReference type="Pfam" id="PF02492">
    <property type="entry name" value="cobW"/>
    <property type="match status" value="1"/>
</dbReference>
<dbReference type="RefSeq" id="WP_343749579.1">
    <property type="nucleotide sequence ID" value="NZ_BAAADG010000004.1"/>
</dbReference>
<dbReference type="CDD" id="cd03112">
    <property type="entry name" value="CobW-like"/>
    <property type="match status" value="1"/>
</dbReference>
<dbReference type="PANTHER" id="PTHR13748:SF46">
    <property type="entry name" value="ZINC CHAPERONE YEIR"/>
    <property type="match status" value="1"/>
</dbReference>
<evidence type="ECO:0000256" key="1">
    <source>
        <dbReference type="SAM" id="MobiDB-lite"/>
    </source>
</evidence>